<dbReference type="Pfam" id="PF08231">
    <property type="entry name" value="SYF2"/>
    <property type="match status" value="1"/>
</dbReference>
<evidence type="ECO:0000256" key="4">
    <source>
        <dbReference type="ARBA" id="ARBA00022728"/>
    </source>
</evidence>
<keyword evidence="5" id="KW-0508">mRNA splicing</keyword>
<evidence type="ECO:0000313" key="10">
    <source>
        <dbReference type="Proteomes" id="UP000006671"/>
    </source>
</evidence>
<feature type="compositionally biased region" description="Polar residues" evidence="8">
    <location>
        <begin position="459"/>
        <end position="468"/>
    </location>
</feature>
<evidence type="ECO:0000256" key="8">
    <source>
        <dbReference type="SAM" id="MobiDB-lite"/>
    </source>
</evidence>
<dbReference type="InterPro" id="IPR013260">
    <property type="entry name" value="mRNA_splic_SYF2"/>
</dbReference>
<protein>
    <submittedName>
        <fullName evidence="9">Predicted protein</fullName>
    </submittedName>
</protein>
<feature type="region of interest" description="Disordered" evidence="8">
    <location>
        <begin position="1"/>
        <end position="71"/>
    </location>
</feature>
<organism evidence="10">
    <name type="scientific">Naegleria gruberi</name>
    <name type="common">Amoeba</name>
    <dbReference type="NCBI Taxonomy" id="5762"/>
    <lineage>
        <taxon>Eukaryota</taxon>
        <taxon>Discoba</taxon>
        <taxon>Heterolobosea</taxon>
        <taxon>Tetramitia</taxon>
        <taxon>Eutetramitia</taxon>
        <taxon>Vahlkampfiidae</taxon>
        <taxon>Naegleria</taxon>
    </lineage>
</organism>
<dbReference type="InParanoid" id="D2V821"/>
<dbReference type="GO" id="GO:0005681">
    <property type="term" value="C:spliceosomal complex"/>
    <property type="evidence" value="ECO:0007669"/>
    <property type="project" value="UniProtKB-KW"/>
</dbReference>
<comment type="similarity">
    <text evidence="2">Belongs to the SYF2 family.</text>
</comment>
<dbReference type="AlphaFoldDB" id="D2V821"/>
<keyword evidence="10" id="KW-1185">Reference proteome</keyword>
<evidence type="ECO:0000256" key="7">
    <source>
        <dbReference type="SAM" id="Coils"/>
    </source>
</evidence>
<feature type="compositionally biased region" description="Low complexity" evidence="8">
    <location>
        <begin position="408"/>
        <end position="446"/>
    </location>
</feature>
<feature type="coiled-coil region" evidence="7">
    <location>
        <begin position="71"/>
        <end position="106"/>
    </location>
</feature>
<dbReference type="EMBL" id="GG738856">
    <property type="protein sequence ID" value="EFC46969.1"/>
    <property type="molecule type" value="Genomic_DNA"/>
</dbReference>
<reference evidence="9 10" key="1">
    <citation type="journal article" date="2010" name="Cell">
        <title>The genome of Naegleria gruberi illuminates early eukaryotic versatility.</title>
        <authorList>
            <person name="Fritz-Laylin L.K."/>
            <person name="Prochnik S.E."/>
            <person name="Ginger M.L."/>
            <person name="Dacks J.B."/>
            <person name="Carpenter M.L."/>
            <person name="Field M.C."/>
            <person name="Kuo A."/>
            <person name="Paredez A."/>
            <person name="Chapman J."/>
            <person name="Pham J."/>
            <person name="Shu S."/>
            <person name="Neupane R."/>
            <person name="Cipriano M."/>
            <person name="Mancuso J."/>
            <person name="Tu H."/>
            <person name="Salamov A."/>
            <person name="Lindquist E."/>
            <person name="Shapiro H."/>
            <person name="Lucas S."/>
            <person name="Grigoriev I.V."/>
            <person name="Cande W.Z."/>
            <person name="Fulton C."/>
            <person name="Rokhsar D.S."/>
            <person name="Dawson S.C."/>
        </authorList>
    </citation>
    <scope>NUCLEOTIDE SEQUENCE [LARGE SCALE GENOMIC DNA]</scope>
    <source>
        <strain evidence="9 10">NEG-M</strain>
    </source>
</reference>
<name>D2V821_NAEGR</name>
<dbReference type="GO" id="GO:0006397">
    <property type="term" value="P:mRNA processing"/>
    <property type="evidence" value="ECO:0007669"/>
    <property type="project" value="UniProtKB-KW"/>
</dbReference>
<dbReference type="Proteomes" id="UP000006671">
    <property type="component" value="Unassembled WGS sequence"/>
</dbReference>
<dbReference type="VEuPathDB" id="AmoebaDB:NAEGRDRAFT_47416"/>
<dbReference type="GeneID" id="8850395"/>
<dbReference type="GO" id="GO:0008380">
    <property type="term" value="P:RNA splicing"/>
    <property type="evidence" value="ECO:0007669"/>
    <property type="project" value="UniProtKB-KW"/>
</dbReference>
<keyword evidence="3" id="KW-0507">mRNA processing</keyword>
<comment type="subcellular location">
    <subcellularLocation>
        <location evidence="1">Nucleus</location>
    </subcellularLocation>
</comment>
<dbReference type="OrthoDB" id="10365469at2759"/>
<evidence type="ECO:0000256" key="2">
    <source>
        <dbReference type="ARBA" id="ARBA00010028"/>
    </source>
</evidence>
<evidence type="ECO:0000313" key="9">
    <source>
        <dbReference type="EMBL" id="EFC46969.1"/>
    </source>
</evidence>
<keyword evidence="4" id="KW-0747">Spliceosome</keyword>
<keyword evidence="7" id="KW-0175">Coiled coil</keyword>
<accession>D2V821</accession>
<evidence type="ECO:0000256" key="5">
    <source>
        <dbReference type="ARBA" id="ARBA00023187"/>
    </source>
</evidence>
<feature type="compositionally biased region" description="Low complexity" evidence="8">
    <location>
        <begin position="473"/>
        <end position="485"/>
    </location>
</feature>
<evidence type="ECO:0000256" key="6">
    <source>
        <dbReference type="ARBA" id="ARBA00023242"/>
    </source>
</evidence>
<sequence length="532" mass="61420">MTNDKISTTTTTPSSSDQQEEEQQHHSDASSSSSSSLSDSSDHEDENTTITSSSNNNNNSNSSNNNNNNKLSKYSQRLFNLQLRMNQAKQDNIEQLKEEEEELDYKKKVYYKHKNIIENEMMTHINVTLNESLEFEKKRKRSQKEQPQGWESLNSNALYKQHKKRIKQNITNTNNNITNTNTNINESTLDNNLLSYGSTINNNNLITEENKQVMVNELTQKKKSNKKKKNDEDSDETVLYINNTNKHFTKSLTIQGLFQEGFIQSKLIFEQLKSKAIKLDQENDISKKVQYSLNYSKDQWIKFAKQMNENVENVKLTFIPIRESFNLQTVSQRAEQLNTQTQQYFSYIKSRAKELGKDLNEKIKQQDQKTQFTAKIKDMKIEENLSKAGEAVAKNWSAMTSFFKQKVSSNNSNSSTFNHSNNSINSTSYNNQYNQYNSSEDSYYNNTQTNKSLPPLPNKNKQQPITSLEQDDSMWSNDNNNSSNNQPQYSLDTNEDDDFPVEYQNTTTTSTITTTANNNNTNNQQSADSFFD</sequence>
<dbReference type="KEGG" id="ngr:NAEGRDRAFT_47416"/>
<gene>
    <name evidence="9" type="ORF">NAEGRDRAFT_47416</name>
</gene>
<feature type="compositionally biased region" description="Low complexity" evidence="8">
    <location>
        <begin position="7"/>
        <end position="17"/>
    </location>
</feature>
<feature type="compositionally biased region" description="Low complexity" evidence="8">
    <location>
        <begin position="52"/>
        <end position="69"/>
    </location>
</feature>
<feature type="region of interest" description="Disordered" evidence="8">
    <location>
        <begin position="408"/>
        <end position="532"/>
    </location>
</feature>
<feature type="compositionally biased region" description="Low complexity" evidence="8">
    <location>
        <begin position="505"/>
        <end position="523"/>
    </location>
</feature>
<keyword evidence="6" id="KW-0539">Nucleus</keyword>
<evidence type="ECO:0000256" key="3">
    <source>
        <dbReference type="ARBA" id="ARBA00022664"/>
    </source>
</evidence>
<proteinExistence type="inferred from homology"/>
<evidence type="ECO:0000256" key="1">
    <source>
        <dbReference type="ARBA" id="ARBA00004123"/>
    </source>
</evidence>
<feature type="compositionally biased region" description="Low complexity" evidence="8">
    <location>
        <begin position="29"/>
        <end position="39"/>
    </location>
</feature>
<dbReference type="RefSeq" id="XP_002679713.1">
    <property type="nucleotide sequence ID" value="XM_002679667.1"/>
</dbReference>